<evidence type="ECO:0000256" key="2">
    <source>
        <dbReference type="SAM" id="SignalP"/>
    </source>
</evidence>
<keyword evidence="4" id="KW-1185">Reference proteome</keyword>
<keyword evidence="1" id="KW-1133">Transmembrane helix</keyword>
<feature type="chain" id="PRO_5013304454" evidence="2">
    <location>
        <begin position="20"/>
        <end position="59"/>
    </location>
</feature>
<dbReference type="Proteomes" id="UP000194664">
    <property type="component" value="Unassembled WGS sequence"/>
</dbReference>
<accession>A0A251WYC1</accession>
<dbReference type="EMBL" id="MSPP01000002">
    <property type="protein sequence ID" value="OUD09479.1"/>
    <property type="molecule type" value="Genomic_DNA"/>
</dbReference>
<comment type="caution">
    <text evidence="3">The sequence shown here is derived from an EMBL/GenBank/DDBJ whole genome shotgun (WGS) entry which is preliminary data.</text>
</comment>
<evidence type="ECO:0000313" key="4">
    <source>
        <dbReference type="Proteomes" id="UP000194664"/>
    </source>
</evidence>
<dbReference type="RefSeq" id="WP_086450826.1">
    <property type="nucleotide sequence ID" value="NZ_MSPP01000002.1"/>
</dbReference>
<evidence type="ECO:0000256" key="1">
    <source>
        <dbReference type="SAM" id="Phobius"/>
    </source>
</evidence>
<sequence length="59" mass="5952">MTRFALTAVFMTASTAAMAHPGHVEAASGHDHYAAVVAIAVAAVVSICSIVKARKTAAV</sequence>
<gene>
    <name evidence="3" type="ORF">BVC71_06410</name>
</gene>
<keyword evidence="1" id="KW-0812">Transmembrane</keyword>
<dbReference type="InterPro" id="IPR046619">
    <property type="entry name" value="DUF6732"/>
</dbReference>
<dbReference type="Pfam" id="PF20506">
    <property type="entry name" value="DUF6732"/>
    <property type="match status" value="1"/>
</dbReference>
<organism evidence="3 4">
    <name type="scientific">Marivivens niveibacter</name>
    <dbReference type="NCBI Taxonomy" id="1930667"/>
    <lineage>
        <taxon>Bacteria</taxon>
        <taxon>Pseudomonadati</taxon>
        <taxon>Pseudomonadota</taxon>
        <taxon>Alphaproteobacteria</taxon>
        <taxon>Rhodobacterales</taxon>
        <taxon>Paracoccaceae</taxon>
        <taxon>Marivivens group</taxon>
        <taxon>Marivivens</taxon>
    </lineage>
</organism>
<keyword evidence="1" id="KW-0472">Membrane</keyword>
<name>A0A251WYC1_9RHOB</name>
<dbReference type="AlphaFoldDB" id="A0A251WYC1"/>
<feature type="signal peptide" evidence="2">
    <location>
        <begin position="1"/>
        <end position="19"/>
    </location>
</feature>
<protein>
    <submittedName>
        <fullName evidence="3">Uncharacterized protein</fullName>
    </submittedName>
</protein>
<evidence type="ECO:0000313" key="3">
    <source>
        <dbReference type="EMBL" id="OUD09479.1"/>
    </source>
</evidence>
<feature type="transmembrane region" description="Helical" evidence="1">
    <location>
        <begin position="35"/>
        <end position="53"/>
    </location>
</feature>
<keyword evidence="2" id="KW-0732">Signal</keyword>
<proteinExistence type="predicted"/>
<reference evidence="3 4" key="1">
    <citation type="submission" date="2016-12" db="EMBL/GenBank/DDBJ databases">
        <title>The draft genome sequence of HSLHS2.</title>
        <authorList>
            <person name="Hu D."/>
            <person name="Wang L."/>
            <person name="Shao Z."/>
        </authorList>
    </citation>
    <scope>NUCLEOTIDE SEQUENCE [LARGE SCALE GENOMIC DNA]</scope>
    <source>
        <strain evidence="3">MCCC 1A06712</strain>
    </source>
</reference>